<protein>
    <submittedName>
        <fullName evidence="6">Uncharacterized protein</fullName>
    </submittedName>
</protein>
<dbReference type="AlphaFoldDB" id="A0A0F8A554"/>
<sequence length="310" mass="34110">MWQLLQVCHSEARIVSRLLYGNATLILYIFPVSVLSRLLSCPTSAAVSAGTLAKVAVHAAAFSLAFGYVFELANQTPAASVKEDRLNHPERPIPSGLLSVEGARVRWLVSWLLAPLATARLYGAPAAAYLIVWQVWVLIFYAWPRWRHWASKSLFNGVSALLALRIHDTILSHLVPGWSLHGPGADLAIAAWILCTIHIQDFCDIEGDRSAGRRTLPIVLDSSGRRVVRLSTAAFYVVAGYCAIACAQIRHGRIDSVAAVTGFIHAAASLILAGRTWRDNNKQMNKTTNCGYYYLAVFTLMVHLSRIFQT</sequence>
<proteinExistence type="predicted"/>
<dbReference type="InterPro" id="IPR044878">
    <property type="entry name" value="UbiA_sf"/>
</dbReference>
<keyword evidence="3 5" id="KW-1133">Transmembrane helix</keyword>
<dbReference type="PANTHER" id="PTHR42723">
    <property type="entry name" value="CHLOROPHYLL SYNTHASE"/>
    <property type="match status" value="1"/>
</dbReference>
<feature type="transmembrane region" description="Helical" evidence="5">
    <location>
        <begin position="257"/>
        <end position="278"/>
    </location>
</feature>
<dbReference type="GO" id="GO:0016020">
    <property type="term" value="C:membrane"/>
    <property type="evidence" value="ECO:0007669"/>
    <property type="project" value="UniProtKB-SubCell"/>
</dbReference>
<gene>
    <name evidence="6" type="ORF">HIM_05851</name>
</gene>
<reference evidence="6 7" key="1">
    <citation type="journal article" date="2014" name="Genome Biol. Evol.">
        <title>Comparative genomics and transcriptomics analyses reveal divergent lifestyle features of nematode endoparasitic fungus Hirsutella minnesotensis.</title>
        <authorList>
            <person name="Lai Y."/>
            <person name="Liu K."/>
            <person name="Zhang X."/>
            <person name="Zhang X."/>
            <person name="Li K."/>
            <person name="Wang N."/>
            <person name="Shu C."/>
            <person name="Wu Y."/>
            <person name="Wang C."/>
            <person name="Bushley K.E."/>
            <person name="Xiang M."/>
            <person name="Liu X."/>
        </authorList>
    </citation>
    <scope>NUCLEOTIDE SEQUENCE [LARGE SCALE GENOMIC DNA]</scope>
    <source>
        <strain evidence="6 7">3608</strain>
    </source>
</reference>
<evidence type="ECO:0000256" key="1">
    <source>
        <dbReference type="ARBA" id="ARBA00004141"/>
    </source>
</evidence>
<dbReference type="InterPro" id="IPR000537">
    <property type="entry name" value="UbiA_prenyltransferase"/>
</dbReference>
<evidence type="ECO:0000313" key="6">
    <source>
        <dbReference type="EMBL" id="KJZ74734.1"/>
    </source>
</evidence>
<dbReference type="OrthoDB" id="434972at2759"/>
<evidence type="ECO:0000256" key="5">
    <source>
        <dbReference type="SAM" id="Phobius"/>
    </source>
</evidence>
<feature type="transmembrane region" description="Helical" evidence="5">
    <location>
        <begin position="290"/>
        <end position="308"/>
    </location>
</feature>
<dbReference type="Gene3D" id="1.10.357.140">
    <property type="entry name" value="UbiA prenyltransferase"/>
    <property type="match status" value="1"/>
</dbReference>
<evidence type="ECO:0000256" key="2">
    <source>
        <dbReference type="ARBA" id="ARBA00022692"/>
    </source>
</evidence>
<dbReference type="InterPro" id="IPR050475">
    <property type="entry name" value="Prenyltransferase_related"/>
</dbReference>
<feature type="transmembrane region" description="Helical" evidence="5">
    <location>
        <begin position="121"/>
        <end position="143"/>
    </location>
</feature>
<feature type="transmembrane region" description="Helical" evidence="5">
    <location>
        <begin position="20"/>
        <end position="39"/>
    </location>
</feature>
<evidence type="ECO:0000256" key="4">
    <source>
        <dbReference type="ARBA" id="ARBA00023136"/>
    </source>
</evidence>
<dbReference type="Proteomes" id="UP000054481">
    <property type="component" value="Unassembled WGS sequence"/>
</dbReference>
<name>A0A0F8A554_9HYPO</name>
<keyword evidence="2 5" id="KW-0812">Transmembrane</keyword>
<accession>A0A0F8A554</accession>
<evidence type="ECO:0000313" key="7">
    <source>
        <dbReference type="Proteomes" id="UP000054481"/>
    </source>
</evidence>
<dbReference type="PANTHER" id="PTHR42723:SF1">
    <property type="entry name" value="CHLOROPHYLL SYNTHASE, CHLOROPLASTIC"/>
    <property type="match status" value="1"/>
</dbReference>
<organism evidence="6 7">
    <name type="scientific">Hirsutella minnesotensis 3608</name>
    <dbReference type="NCBI Taxonomy" id="1043627"/>
    <lineage>
        <taxon>Eukaryota</taxon>
        <taxon>Fungi</taxon>
        <taxon>Dikarya</taxon>
        <taxon>Ascomycota</taxon>
        <taxon>Pezizomycotina</taxon>
        <taxon>Sordariomycetes</taxon>
        <taxon>Hypocreomycetidae</taxon>
        <taxon>Hypocreales</taxon>
        <taxon>Ophiocordycipitaceae</taxon>
        <taxon>Hirsutella</taxon>
    </lineage>
</organism>
<feature type="transmembrane region" description="Helical" evidence="5">
    <location>
        <begin position="233"/>
        <end position="251"/>
    </location>
</feature>
<keyword evidence="7" id="KW-1185">Reference proteome</keyword>
<keyword evidence="4 5" id="KW-0472">Membrane</keyword>
<evidence type="ECO:0000256" key="3">
    <source>
        <dbReference type="ARBA" id="ARBA00022989"/>
    </source>
</evidence>
<comment type="subcellular location">
    <subcellularLocation>
        <location evidence="1">Membrane</location>
        <topology evidence="1">Multi-pass membrane protein</topology>
    </subcellularLocation>
</comment>
<dbReference type="GO" id="GO:0016765">
    <property type="term" value="F:transferase activity, transferring alkyl or aryl (other than methyl) groups"/>
    <property type="evidence" value="ECO:0007669"/>
    <property type="project" value="InterPro"/>
</dbReference>
<dbReference type="Pfam" id="PF01040">
    <property type="entry name" value="UbiA"/>
    <property type="match status" value="1"/>
</dbReference>
<dbReference type="EMBL" id="KQ030523">
    <property type="protein sequence ID" value="KJZ74734.1"/>
    <property type="molecule type" value="Genomic_DNA"/>
</dbReference>